<dbReference type="InterPro" id="IPR006091">
    <property type="entry name" value="Acyl-CoA_Oxase/DH_mid-dom"/>
</dbReference>
<dbReference type="InterPro" id="IPR009075">
    <property type="entry name" value="AcylCo_DH/oxidase_C"/>
</dbReference>
<evidence type="ECO:0000259" key="9">
    <source>
        <dbReference type="Pfam" id="PF02771"/>
    </source>
</evidence>
<evidence type="ECO:0000256" key="2">
    <source>
        <dbReference type="ARBA" id="ARBA00009347"/>
    </source>
</evidence>
<evidence type="ECO:0000256" key="5">
    <source>
        <dbReference type="RuleBase" id="RU362125"/>
    </source>
</evidence>
<dbReference type="Gene3D" id="1.10.540.10">
    <property type="entry name" value="Acyl-CoA dehydrogenase/oxidase, N-terminal domain"/>
    <property type="match status" value="1"/>
</dbReference>
<dbReference type="Pfam" id="PF02770">
    <property type="entry name" value="Acyl-CoA_dh_M"/>
    <property type="match status" value="1"/>
</dbReference>
<dbReference type="Gene3D" id="2.40.110.10">
    <property type="entry name" value="Butyryl-CoA Dehydrogenase, subunit A, domain 2"/>
    <property type="match status" value="1"/>
</dbReference>
<reference evidence="10 11" key="1">
    <citation type="submission" date="2021-03" db="EMBL/GenBank/DDBJ databases">
        <authorList>
            <person name="Kanchanasin P."/>
            <person name="Saeng-In P."/>
            <person name="Phongsopitanun W."/>
            <person name="Yuki M."/>
            <person name="Kudo T."/>
            <person name="Ohkuma M."/>
            <person name="Tanasupawat S."/>
        </authorList>
    </citation>
    <scope>NUCLEOTIDE SEQUENCE [LARGE SCALE GENOMIC DNA]</scope>
    <source>
        <strain evidence="10 11">L46</strain>
    </source>
</reference>
<evidence type="ECO:0000256" key="6">
    <source>
        <dbReference type="SAM" id="MobiDB-lite"/>
    </source>
</evidence>
<dbReference type="SUPFAM" id="SSF47203">
    <property type="entry name" value="Acyl-CoA dehydrogenase C-terminal domain-like"/>
    <property type="match status" value="1"/>
</dbReference>
<dbReference type="InterPro" id="IPR046373">
    <property type="entry name" value="Acyl-CoA_Oxase/DH_mid-dom_sf"/>
</dbReference>
<comment type="cofactor">
    <cofactor evidence="1 5">
        <name>FAD</name>
        <dbReference type="ChEBI" id="CHEBI:57692"/>
    </cofactor>
</comment>
<evidence type="ECO:0000256" key="1">
    <source>
        <dbReference type="ARBA" id="ARBA00001974"/>
    </source>
</evidence>
<evidence type="ECO:0000256" key="3">
    <source>
        <dbReference type="ARBA" id="ARBA00022630"/>
    </source>
</evidence>
<evidence type="ECO:0000259" key="7">
    <source>
        <dbReference type="Pfam" id="PF00441"/>
    </source>
</evidence>
<feature type="domain" description="Acyl-CoA dehydrogenase/oxidase C-terminal" evidence="7">
    <location>
        <begin position="258"/>
        <end position="397"/>
    </location>
</feature>
<feature type="domain" description="Acyl-CoA dehydrogenase/oxidase N-terminal" evidence="9">
    <location>
        <begin position="59"/>
        <end position="139"/>
    </location>
</feature>
<dbReference type="EMBL" id="JAGEOK010000009">
    <property type="protein sequence ID" value="MBO2438987.1"/>
    <property type="molecule type" value="Genomic_DNA"/>
</dbReference>
<feature type="region of interest" description="Disordered" evidence="6">
    <location>
        <begin position="505"/>
        <end position="581"/>
    </location>
</feature>
<gene>
    <name evidence="10" type="ORF">J4557_15815</name>
</gene>
<accession>A0ABS3QYA7</accession>
<feature type="domain" description="Acyl-CoA oxidase/dehydrogenase middle" evidence="8">
    <location>
        <begin position="148"/>
        <end position="227"/>
    </location>
</feature>
<dbReference type="PANTHER" id="PTHR43884:SF12">
    <property type="entry name" value="ISOVALERYL-COA DEHYDROGENASE, MITOCHONDRIAL-RELATED"/>
    <property type="match status" value="1"/>
</dbReference>
<dbReference type="Gene3D" id="1.20.140.10">
    <property type="entry name" value="Butyryl-CoA Dehydrogenase, subunit A, domain 3"/>
    <property type="match status" value="1"/>
</dbReference>
<keyword evidence="11" id="KW-1185">Reference proteome</keyword>
<keyword evidence="5" id="KW-0560">Oxidoreductase</keyword>
<dbReference type="InterPro" id="IPR009100">
    <property type="entry name" value="AcylCoA_DH/oxidase_NM_dom_sf"/>
</dbReference>
<evidence type="ECO:0000256" key="4">
    <source>
        <dbReference type="ARBA" id="ARBA00022827"/>
    </source>
</evidence>
<evidence type="ECO:0000313" key="10">
    <source>
        <dbReference type="EMBL" id="MBO2438987.1"/>
    </source>
</evidence>
<dbReference type="InterPro" id="IPR036250">
    <property type="entry name" value="AcylCo_DH-like_C"/>
</dbReference>
<sequence length="581" mass="62418">MIAGTWQLPPLPLAGRPVRADTMTDDLSPTNHLLSLSTDDFIAGFDAVASKFDSATFPQQKLPPECWALLVRAGVRLPTLPRQYGGRDSSVEMCRIVETASEWNLALGVYVIVNTALALLPVVKWAGEGVKREMLPLFAGDAPVMAGLAATEPGAGSALSAMTTTFEEVEGGYRIRGRKHWQALSSSAHWWLVLAKNAQRREYGYFVVERSEGFRTVELYEALGLKLLDYGVNDIDVIVPRHRRIDAEEAGLDSVDVFLASRALLAAAGAGFLRRISREAHTYVDGRQIGRKPQSKIGFVNYRLAAIDTSATICEALSHYLQTMLDVKADMTPAFPAVQALKTVATERMISSAQHYQQLTGAEGYRCGSPTNIAGQAFLDTRVFNIFDGNNDMLSQQLTAYCLTRRSGRSLSELLAEWPLTAPAVATLKMDLSFLDQRLGQAQQVLAGRAIGYLFATTQVLKWAAETGADPGRVEPAIEFLRSDIAGVAAEFRLLATGILDTYGTAGGHRGSRPGGADEPGSRDPAPAVAAAHPPVPPPARPGAFLGGPEPLTGPVAEEARSAVPEWATVRFPGPPTGPVG</sequence>
<comment type="caution">
    <text evidence="10">The sequence shown here is derived from an EMBL/GenBank/DDBJ whole genome shotgun (WGS) entry which is preliminary data.</text>
</comment>
<dbReference type="InterPro" id="IPR037069">
    <property type="entry name" value="AcylCoA_DH/ox_N_sf"/>
</dbReference>
<proteinExistence type="inferred from homology"/>
<keyword evidence="3 5" id="KW-0285">Flavoprotein</keyword>
<dbReference type="Pfam" id="PF00441">
    <property type="entry name" value="Acyl-CoA_dh_1"/>
    <property type="match status" value="1"/>
</dbReference>
<dbReference type="InterPro" id="IPR013786">
    <property type="entry name" value="AcylCoA_DH/ox_N"/>
</dbReference>
<name>A0ABS3QYA7_9ACTN</name>
<keyword evidence="4 5" id="KW-0274">FAD</keyword>
<dbReference type="Proteomes" id="UP000666915">
    <property type="component" value="Unassembled WGS sequence"/>
</dbReference>
<dbReference type="SUPFAM" id="SSF56645">
    <property type="entry name" value="Acyl-CoA dehydrogenase NM domain-like"/>
    <property type="match status" value="1"/>
</dbReference>
<comment type="similarity">
    <text evidence="2 5">Belongs to the acyl-CoA dehydrogenase family.</text>
</comment>
<protein>
    <submittedName>
        <fullName evidence="10">Acyl-CoA/acyl-ACP dehydrogenase</fullName>
    </submittedName>
</protein>
<evidence type="ECO:0000313" key="11">
    <source>
        <dbReference type="Proteomes" id="UP000666915"/>
    </source>
</evidence>
<dbReference type="PANTHER" id="PTHR43884">
    <property type="entry name" value="ACYL-COA DEHYDROGENASE"/>
    <property type="match status" value="1"/>
</dbReference>
<evidence type="ECO:0000259" key="8">
    <source>
        <dbReference type="Pfam" id="PF02770"/>
    </source>
</evidence>
<organism evidence="10 11">
    <name type="scientific">Actinomadura nitritigenes</name>
    <dbReference type="NCBI Taxonomy" id="134602"/>
    <lineage>
        <taxon>Bacteria</taxon>
        <taxon>Bacillati</taxon>
        <taxon>Actinomycetota</taxon>
        <taxon>Actinomycetes</taxon>
        <taxon>Streptosporangiales</taxon>
        <taxon>Thermomonosporaceae</taxon>
        <taxon>Actinomadura</taxon>
    </lineage>
</organism>
<dbReference type="Pfam" id="PF02771">
    <property type="entry name" value="Acyl-CoA_dh_N"/>
    <property type="match status" value="1"/>
</dbReference>